<dbReference type="CTD" id="174991"/>
<evidence type="ECO:0007829" key="11">
    <source>
        <dbReference type="PeptideAtlas" id="G3MU66"/>
    </source>
</evidence>
<accession>G3MU66</accession>
<dbReference type="GeneID" id="174991"/>
<dbReference type="InterPro" id="IPR016162">
    <property type="entry name" value="Ald_DH_N"/>
</dbReference>
<comment type="pathway">
    <text evidence="1">Amino-acid degradation; 4-aminobutanoate degradation.</text>
</comment>
<feature type="domain" description="Aldehyde dehydrogenase" evidence="7">
    <location>
        <begin position="2"/>
        <end position="201"/>
    </location>
</feature>
<evidence type="ECO:0000256" key="5">
    <source>
        <dbReference type="ARBA" id="ARBA00023002"/>
    </source>
</evidence>
<dbReference type="OrthoDB" id="310895at2759"/>
<dbReference type="FunFam" id="3.40.605.10:FF:000026">
    <property type="entry name" value="Aldehyde dehydrogenase, putative"/>
    <property type="match status" value="1"/>
</dbReference>
<organism evidence="8 9">
    <name type="scientific">Caenorhabditis elegans</name>
    <dbReference type="NCBI Taxonomy" id="6239"/>
    <lineage>
        <taxon>Eukaryota</taxon>
        <taxon>Metazoa</taxon>
        <taxon>Ecdysozoa</taxon>
        <taxon>Nematoda</taxon>
        <taxon>Chromadorea</taxon>
        <taxon>Rhabditida</taxon>
        <taxon>Rhabditina</taxon>
        <taxon>Rhabditomorpha</taxon>
        <taxon>Rhabditoidea</taxon>
        <taxon>Rhabditidae</taxon>
        <taxon>Peloderinae</taxon>
        <taxon>Caenorhabditis</taxon>
    </lineage>
</organism>
<dbReference type="Pfam" id="PF00171">
    <property type="entry name" value="Aldedh"/>
    <property type="match status" value="1"/>
</dbReference>
<dbReference type="WormBase" id="F45H10.1b">
    <property type="protein sequence ID" value="CE46129"/>
    <property type="gene ID" value="WBGene00000113"/>
    <property type="gene designation" value="alh-7"/>
</dbReference>
<comment type="similarity">
    <text evidence="2">Belongs to the aldehyde dehydrogenase family.</text>
</comment>
<evidence type="ECO:0000256" key="4">
    <source>
        <dbReference type="ARBA" id="ARBA00019842"/>
    </source>
</evidence>
<name>G3MU66_CAEEL</name>
<protein>
    <recommendedName>
        <fullName evidence="4">Succinate-semialdehyde dehydrogenase, mitochondrial</fullName>
        <ecNumber evidence="3">1.2.1.24</ecNumber>
    </recommendedName>
    <alternativeName>
        <fullName evidence="6">NAD(+)-dependent succinic semialdehyde dehydrogenase</fullName>
    </alternativeName>
</protein>
<evidence type="ECO:0000256" key="2">
    <source>
        <dbReference type="ARBA" id="ARBA00009986"/>
    </source>
</evidence>
<dbReference type="HOGENOM" id="CLU_005391_5_3_1"/>
<dbReference type="GO" id="GO:0004777">
    <property type="term" value="F:succinate-semialdehyde dehydrogenase (NAD+) activity"/>
    <property type="evidence" value="ECO:0007669"/>
    <property type="project" value="UniProtKB-EC"/>
</dbReference>
<dbReference type="EMBL" id="BX284602">
    <property type="protein sequence ID" value="CCD31077.1"/>
    <property type="molecule type" value="Genomic_DNA"/>
</dbReference>
<evidence type="ECO:0000256" key="1">
    <source>
        <dbReference type="ARBA" id="ARBA00005176"/>
    </source>
</evidence>
<evidence type="ECO:0000313" key="9">
    <source>
        <dbReference type="Proteomes" id="UP000001940"/>
    </source>
</evidence>
<evidence type="ECO:0000256" key="6">
    <source>
        <dbReference type="ARBA" id="ARBA00030806"/>
    </source>
</evidence>
<sequence>MATKFRCSGQTCVSANRIYVHEKIHDQYISKLAAAMKEKLVLGDGLNPKTTQGPLVNQKAVDKCELLLSDALGKGSELICGGKRGEHGTSYEPTLITNVQSNTNIAHTEIFGPIASVQKFRDEQEVLEAANNCRVGLAGYVFGRDQSRLQRVARKLEVGMVGVNEGLISCAEAAFGGVKESGIGREGGAQGIDEFTNWKYICTQY</sequence>
<dbReference type="Gene3D" id="3.40.309.10">
    <property type="entry name" value="Aldehyde Dehydrogenase, Chain A, domain 2"/>
    <property type="match status" value="1"/>
</dbReference>
<evidence type="ECO:0000256" key="3">
    <source>
        <dbReference type="ARBA" id="ARBA00013051"/>
    </source>
</evidence>
<dbReference type="Proteomes" id="UP000001940">
    <property type="component" value="Chromosome II"/>
</dbReference>
<keyword evidence="5" id="KW-0560">Oxidoreductase</keyword>
<dbReference type="SMR" id="G3MU66"/>
<dbReference type="InterPro" id="IPR016163">
    <property type="entry name" value="Ald_DH_C"/>
</dbReference>
<dbReference type="PANTHER" id="PTHR43353:SF5">
    <property type="entry name" value="SUCCINATE-SEMIALDEHYDE DEHYDROGENASE, MITOCHONDRIAL"/>
    <property type="match status" value="1"/>
</dbReference>
<evidence type="ECO:0000259" key="7">
    <source>
        <dbReference type="Pfam" id="PF00171"/>
    </source>
</evidence>
<evidence type="ECO:0000313" key="8">
    <source>
        <dbReference type="EMBL" id="CCD31077.1"/>
    </source>
</evidence>
<dbReference type="Bgee" id="WBGene00000113">
    <property type="expression patterns" value="Expressed in larva and 4 other cell types or tissues"/>
</dbReference>
<dbReference type="InterPro" id="IPR050740">
    <property type="entry name" value="Aldehyde_DH_Superfamily"/>
</dbReference>
<dbReference type="AlphaFoldDB" id="G3MU66"/>
<gene>
    <name evidence="8 10" type="primary">alh-7</name>
    <name evidence="8" type="ORF">CELE_F45H10.1</name>
    <name evidence="10" type="ORF">F45H10.1</name>
</gene>
<dbReference type="PANTHER" id="PTHR43353">
    <property type="entry name" value="SUCCINATE-SEMIALDEHYDE DEHYDROGENASE, MITOCHONDRIAL"/>
    <property type="match status" value="1"/>
</dbReference>
<dbReference type="FunFam" id="3.40.309.10:FF:000004">
    <property type="entry name" value="Succinate-semialdehyde dehydrogenase I"/>
    <property type="match status" value="1"/>
</dbReference>
<dbReference type="EC" id="1.2.1.24" evidence="3"/>
<dbReference type="PeptideAtlas" id="G3MU66"/>
<dbReference type="Gene3D" id="3.40.605.10">
    <property type="entry name" value="Aldehyde Dehydrogenase, Chain A, domain 1"/>
    <property type="match status" value="1"/>
</dbReference>
<proteinExistence type="evidence at protein level"/>
<dbReference type="InterPro" id="IPR015590">
    <property type="entry name" value="Aldehyde_DH_dom"/>
</dbReference>
<dbReference type="InterPro" id="IPR016161">
    <property type="entry name" value="Ald_DH/histidinol_DH"/>
</dbReference>
<dbReference type="ExpressionAtlas" id="G3MU66">
    <property type="expression patterns" value="baseline and differential"/>
</dbReference>
<evidence type="ECO:0000313" key="10">
    <source>
        <dbReference type="WormBase" id="F45H10.1b"/>
    </source>
</evidence>
<keyword evidence="9" id="KW-1185">Reference proteome</keyword>
<keyword evidence="11" id="KW-1267">Proteomics identification</keyword>
<reference evidence="8 9" key="1">
    <citation type="journal article" date="1998" name="Science">
        <title>Genome sequence of the nematode C. elegans: a platform for investigating biology.</title>
        <authorList>
            <consortium name="The C. elegans sequencing consortium"/>
            <person name="Sulson J.E."/>
            <person name="Waterston R."/>
        </authorList>
    </citation>
    <scope>NUCLEOTIDE SEQUENCE [LARGE SCALE GENOMIC DNA]</scope>
    <source>
        <strain evidence="8 9">Bristol N2</strain>
    </source>
</reference>
<dbReference type="AGR" id="WB:WBGene00000113"/>
<dbReference type="RefSeq" id="NP_001367295.1">
    <property type="nucleotide sequence ID" value="NM_001381642.1"/>
</dbReference>
<dbReference type="SUPFAM" id="SSF53720">
    <property type="entry name" value="ALDH-like"/>
    <property type="match status" value="1"/>
</dbReference>